<dbReference type="Gene3D" id="3.30.160.70">
    <property type="entry name" value="Methylated DNA-protein cysteine methyltransferase domain"/>
    <property type="match status" value="1"/>
</dbReference>
<dbReference type="NCBIfam" id="TIGR00589">
    <property type="entry name" value="ogt"/>
    <property type="match status" value="1"/>
</dbReference>
<dbReference type="PROSITE" id="PS00374">
    <property type="entry name" value="MGMT"/>
    <property type="match status" value="1"/>
</dbReference>
<dbReference type="GO" id="GO:0043565">
    <property type="term" value="F:sequence-specific DNA binding"/>
    <property type="evidence" value="ECO:0007669"/>
    <property type="project" value="InterPro"/>
</dbReference>
<feature type="domain" description="HTH araC/xylS-type" evidence="11">
    <location>
        <begin position="14"/>
        <end position="112"/>
    </location>
</feature>
<dbReference type="GO" id="GO:0003908">
    <property type="term" value="F:methylated-DNA-[protein]-cysteine S-methyltransferase activity"/>
    <property type="evidence" value="ECO:0007669"/>
    <property type="project" value="UniProtKB-EC"/>
</dbReference>
<keyword evidence="9" id="KW-0234">DNA repair</keyword>
<dbReference type="Gene3D" id="1.10.10.10">
    <property type="entry name" value="Winged helix-like DNA-binding domain superfamily/Winged helix DNA-binding domain"/>
    <property type="match status" value="1"/>
</dbReference>
<dbReference type="InterPro" id="IPR018060">
    <property type="entry name" value="HTH_AraC"/>
</dbReference>
<dbReference type="Pfam" id="PF12833">
    <property type="entry name" value="HTH_18"/>
    <property type="match status" value="1"/>
</dbReference>
<dbReference type="SMART" id="SM00342">
    <property type="entry name" value="HTH_ARAC"/>
    <property type="match status" value="1"/>
</dbReference>
<proteinExistence type="inferred from homology"/>
<evidence type="ECO:0000256" key="4">
    <source>
        <dbReference type="ARBA" id="ARBA00022603"/>
    </source>
</evidence>
<reference evidence="12" key="1">
    <citation type="journal article" date="2014" name="Int. J. Syst. Evol. Microbiol.">
        <title>Complete genome sequence of Corynebacterium casei LMG S-19264T (=DSM 44701T), isolated from a smear-ripened cheese.</title>
        <authorList>
            <consortium name="US DOE Joint Genome Institute (JGI-PGF)"/>
            <person name="Walter F."/>
            <person name="Albersmeier A."/>
            <person name="Kalinowski J."/>
            <person name="Ruckert C."/>
        </authorList>
    </citation>
    <scope>NUCLEOTIDE SEQUENCE</scope>
    <source>
        <strain evidence="12">CGMCC 1.15966</strain>
    </source>
</reference>
<evidence type="ECO:0000256" key="10">
    <source>
        <dbReference type="ARBA" id="ARBA00049348"/>
    </source>
</evidence>
<dbReference type="GO" id="GO:0003700">
    <property type="term" value="F:DNA-binding transcription factor activity"/>
    <property type="evidence" value="ECO:0007669"/>
    <property type="project" value="InterPro"/>
</dbReference>
<evidence type="ECO:0000259" key="11">
    <source>
        <dbReference type="PROSITE" id="PS01124"/>
    </source>
</evidence>
<evidence type="ECO:0000313" key="13">
    <source>
        <dbReference type="Proteomes" id="UP000614460"/>
    </source>
</evidence>
<keyword evidence="4 12" id="KW-0489">Methyltransferase</keyword>
<dbReference type="CDD" id="cd06445">
    <property type="entry name" value="ATase"/>
    <property type="match status" value="1"/>
</dbReference>
<keyword evidence="7" id="KW-0805">Transcription regulation</keyword>
<dbReference type="PANTHER" id="PTHR10815">
    <property type="entry name" value="METHYLATED-DNA--PROTEIN-CYSTEINE METHYLTRANSFERASE"/>
    <property type="match status" value="1"/>
</dbReference>
<dbReference type="SUPFAM" id="SSF53155">
    <property type="entry name" value="Methylated DNA-protein cysteine methyltransferase domain"/>
    <property type="match status" value="1"/>
</dbReference>
<comment type="similarity">
    <text evidence="2">Belongs to the MGMT family.</text>
</comment>
<evidence type="ECO:0000313" key="12">
    <source>
        <dbReference type="EMBL" id="GGE21940.1"/>
    </source>
</evidence>
<accession>A0A8H9G154</accession>
<dbReference type="InterPro" id="IPR014048">
    <property type="entry name" value="MethylDNA_cys_MeTrfase_DNA-bd"/>
</dbReference>
<evidence type="ECO:0000256" key="6">
    <source>
        <dbReference type="ARBA" id="ARBA00022763"/>
    </source>
</evidence>
<evidence type="ECO:0000256" key="8">
    <source>
        <dbReference type="ARBA" id="ARBA00023163"/>
    </source>
</evidence>
<dbReference type="GO" id="GO:0006281">
    <property type="term" value="P:DNA repair"/>
    <property type="evidence" value="ECO:0007669"/>
    <property type="project" value="UniProtKB-KW"/>
</dbReference>
<reference evidence="12" key="2">
    <citation type="submission" date="2020-09" db="EMBL/GenBank/DDBJ databases">
        <authorList>
            <person name="Sun Q."/>
            <person name="Zhou Y."/>
        </authorList>
    </citation>
    <scope>NUCLEOTIDE SEQUENCE</scope>
    <source>
        <strain evidence="12">CGMCC 1.15966</strain>
    </source>
</reference>
<dbReference type="InterPro" id="IPR036388">
    <property type="entry name" value="WH-like_DNA-bd_sf"/>
</dbReference>
<organism evidence="12 13">
    <name type="scientific">Sphingobacterium cellulitidis</name>
    <dbReference type="NCBI Taxonomy" id="1768011"/>
    <lineage>
        <taxon>Bacteria</taxon>
        <taxon>Pseudomonadati</taxon>
        <taxon>Bacteroidota</taxon>
        <taxon>Sphingobacteriia</taxon>
        <taxon>Sphingobacteriales</taxon>
        <taxon>Sphingobacteriaceae</taxon>
        <taxon>Sphingobacterium</taxon>
    </lineage>
</organism>
<evidence type="ECO:0000256" key="2">
    <source>
        <dbReference type="ARBA" id="ARBA00008711"/>
    </source>
</evidence>
<evidence type="ECO:0000256" key="1">
    <source>
        <dbReference type="ARBA" id="ARBA00001286"/>
    </source>
</evidence>
<comment type="caution">
    <text evidence="12">The sequence shown here is derived from an EMBL/GenBank/DDBJ whole genome shotgun (WGS) entry which is preliminary data.</text>
</comment>
<evidence type="ECO:0000256" key="5">
    <source>
        <dbReference type="ARBA" id="ARBA00022679"/>
    </source>
</evidence>
<sequence>MEKTQQELNYERIAKAIQFIQDNFQDKPSLEEIAEHVHLSPFHFQRLFSDWVGTSPKKFLQYIQVSYAKKLLKEEQRTLFDTHLMTGVSSTSRLHDMFVQIEGMTPAEFKQGAEGLSISYSFQDSPFGQCLIASTEKGICFLAFVEDHEKGIKELKDSFENAEFIAQVQPIHLEALSIFDPKNNSLKRIKLHLKGTAFQLKVWQALLSIPLGELNTYKDIATKIGNPSASRAVGTAIGSNPIAYLIPCHRVIQTSGHTGGYRWKPLRKTVMLGWEFAHTDVENHHETI</sequence>
<dbReference type="GO" id="GO:0032259">
    <property type="term" value="P:methylation"/>
    <property type="evidence" value="ECO:0007669"/>
    <property type="project" value="UniProtKB-KW"/>
</dbReference>
<dbReference type="EMBL" id="BMKM01000004">
    <property type="protein sequence ID" value="GGE21940.1"/>
    <property type="molecule type" value="Genomic_DNA"/>
</dbReference>
<evidence type="ECO:0000256" key="3">
    <source>
        <dbReference type="ARBA" id="ARBA00011918"/>
    </source>
</evidence>
<dbReference type="Proteomes" id="UP000614460">
    <property type="component" value="Unassembled WGS sequence"/>
</dbReference>
<protein>
    <recommendedName>
        <fullName evidence="3">methylated-DNA--[protein]-cysteine S-methyltransferase</fullName>
        <ecNumber evidence="3">2.1.1.63</ecNumber>
    </recommendedName>
</protein>
<dbReference type="Pfam" id="PF01035">
    <property type="entry name" value="DNA_binding_1"/>
    <property type="match status" value="1"/>
</dbReference>
<dbReference type="InterPro" id="IPR009057">
    <property type="entry name" value="Homeodomain-like_sf"/>
</dbReference>
<dbReference type="EC" id="2.1.1.63" evidence="3"/>
<dbReference type="FunFam" id="1.10.10.10:FF:000214">
    <property type="entry name" value="Methylated-DNA--protein-cysteine methyltransferase"/>
    <property type="match status" value="1"/>
</dbReference>
<dbReference type="SUPFAM" id="SSF46767">
    <property type="entry name" value="Methylated DNA-protein cysteine methyltransferase, C-terminal domain"/>
    <property type="match status" value="1"/>
</dbReference>
<dbReference type="InterPro" id="IPR001497">
    <property type="entry name" value="MethylDNA_cys_MeTrfase_AS"/>
</dbReference>
<dbReference type="InterPro" id="IPR036217">
    <property type="entry name" value="MethylDNA_cys_MeTrfase_DNAb"/>
</dbReference>
<dbReference type="AlphaFoldDB" id="A0A8H9G154"/>
<dbReference type="PROSITE" id="PS01124">
    <property type="entry name" value="HTH_ARAC_FAMILY_2"/>
    <property type="match status" value="1"/>
</dbReference>
<keyword evidence="8" id="KW-0804">Transcription</keyword>
<keyword evidence="13" id="KW-1185">Reference proteome</keyword>
<name>A0A8H9G154_9SPHI</name>
<dbReference type="PANTHER" id="PTHR10815:SF13">
    <property type="entry name" value="METHYLATED-DNA--PROTEIN-CYSTEINE METHYLTRANSFERASE"/>
    <property type="match status" value="1"/>
</dbReference>
<dbReference type="InterPro" id="IPR036631">
    <property type="entry name" value="MGMT_N_sf"/>
</dbReference>
<comment type="catalytic activity">
    <reaction evidence="1">
        <text>a 4-O-methyl-thymidine in DNA + L-cysteinyl-[protein] = a thymidine in DNA + S-methyl-L-cysteinyl-[protein]</text>
        <dbReference type="Rhea" id="RHEA:53428"/>
        <dbReference type="Rhea" id="RHEA-COMP:10131"/>
        <dbReference type="Rhea" id="RHEA-COMP:10132"/>
        <dbReference type="Rhea" id="RHEA-COMP:13555"/>
        <dbReference type="Rhea" id="RHEA-COMP:13556"/>
        <dbReference type="ChEBI" id="CHEBI:29950"/>
        <dbReference type="ChEBI" id="CHEBI:82612"/>
        <dbReference type="ChEBI" id="CHEBI:137386"/>
        <dbReference type="ChEBI" id="CHEBI:137387"/>
        <dbReference type="EC" id="2.1.1.63"/>
    </reaction>
</comment>
<dbReference type="InterPro" id="IPR008332">
    <property type="entry name" value="MethylG_MeTrfase_N"/>
</dbReference>
<dbReference type="Pfam" id="PF02870">
    <property type="entry name" value="Methyltransf_1N"/>
    <property type="match status" value="1"/>
</dbReference>
<dbReference type="RefSeq" id="WP_182499263.1">
    <property type="nucleotide sequence ID" value="NZ_BMKM01000004.1"/>
</dbReference>
<dbReference type="Gene3D" id="1.10.10.60">
    <property type="entry name" value="Homeodomain-like"/>
    <property type="match status" value="1"/>
</dbReference>
<comment type="catalytic activity">
    <reaction evidence="10">
        <text>a 6-O-methyl-2'-deoxyguanosine in DNA + L-cysteinyl-[protein] = S-methyl-L-cysteinyl-[protein] + a 2'-deoxyguanosine in DNA</text>
        <dbReference type="Rhea" id="RHEA:24000"/>
        <dbReference type="Rhea" id="RHEA-COMP:10131"/>
        <dbReference type="Rhea" id="RHEA-COMP:10132"/>
        <dbReference type="Rhea" id="RHEA-COMP:11367"/>
        <dbReference type="Rhea" id="RHEA-COMP:11368"/>
        <dbReference type="ChEBI" id="CHEBI:29950"/>
        <dbReference type="ChEBI" id="CHEBI:82612"/>
        <dbReference type="ChEBI" id="CHEBI:85445"/>
        <dbReference type="ChEBI" id="CHEBI:85448"/>
        <dbReference type="EC" id="2.1.1.63"/>
    </reaction>
</comment>
<gene>
    <name evidence="12" type="primary">ada</name>
    <name evidence="12" type="ORF">GCM10011516_19450</name>
</gene>
<evidence type="ECO:0000256" key="7">
    <source>
        <dbReference type="ARBA" id="ARBA00023015"/>
    </source>
</evidence>
<evidence type="ECO:0000256" key="9">
    <source>
        <dbReference type="ARBA" id="ARBA00023204"/>
    </source>
</evidence>
<keyword evidence="6" id="KW-0227">DNA damage</keyword>
<keyword evidence="5" id="KW-0808">Transferase</keyword>
<dbReference type="SUPFAM" id="SSF46689">
    <property type="entry name" value="Homeodomain-like"/>
    <property type="match status" value="1"/>
</dbReference>